<evidence type="ECO:0000313" key="3">
    <source>
        <dbReference type="Proteomes" id="UP000235786"/>
    </source>
</evidence>
<reference evidence="2 3" key="1">
    <citation type="submission" date="2016-04" db="EMBL/GenBank/DDBJ databases">
        <title>A degradative enzymes factory behind the ericoid mycorrhizal symbiosis.</title>
        <authorList>
            <consortium name="DOE Joint Genome Institute"/>
            <person name="Martino E."/>
            <person name="Morin E."/>
            <person name="Grelet G."/>
            <person name="Kuo A."/>
            <person name="Kohler A."/>
            <person name="Daghino S."/>
            <person name="Barry K."/>
            <person name="Choi C."/>
            <person name="Cichocki N."/>
            <person name="Clum A."/>
            <person name="Copeland A."/>
            <person name="Hainaut M."/>
            <person name="Haridas S."/>
            <person name="Labutti K."/>
            <person name="Lindquist E."/>
            <person name="Lipzen A."/>
            <person name="Khouja H.-R."/>
            <person name="Murat C."/>
            <person name="Ohm R."/>
            <person name="Olson A."/>
            <person name="Spatafora J."/>
            <person name="Veneault-Fourrey C."/>
            <person name="Henrissat B."/>
            <person name="Grigoriev I."/>
            <person name="Martin F."/>
            <person name="Perotto S."/>
        </authorList>
    </citation>
    <scope>NUCLEOTIDE SEQUENCE [LARGE SCALE GENOMIC DNA]</scope>
    <source>
        <strain evidence="2 3">F</strain>
    </source>
</reference>
<dbReference type="Proteomes" id="UP000235786">
    <property type="component" value="Unassembled WGS sequence"/>
</dbReference>
<keyword evidence="3" id="KW-1185">Reference proteome</keyword>
<protein>
    <submittedName>
        <fullName evidence="2">S-adenosyl-L-methionine-dependent methyltransferase</fullName>
    </submittedName>
</protein>
<dbReference type="InterPro" id="IPR029063">
    <property type="entry name" value="SAM-dependent_MTases_sf"/>
</dbReference>
<dbReference type="STRING" id="1149755.A0A2J6RJH8"/>
<name>A0A2J6RJH8_HYAVF</name>
<dbReference type="EMBL" id="KZ613947">
    <property type="protein sequence ID" value="PMD38684.1"/>
    <property type="molecule type" value="Genomic_DNA"/>
</dbReference>
<evidence type="ECO:0000313" key="2">
    <source>
        <dbReference type="EMBL" id="PMD38684.1"/>
    </source>
</evidence>
<dbReference type="AlphaFoldDB" id="A0A2J6RJH8"/>
<organism evidence="2 3">
    <name type="scientific">Hyaloscypha variabilis (strain UAMH 11265 / GT02V1 / F)</name>
    <name type="common">Meliniomyces variabilis</name>
    <dbReference type="NCBI Taxonomy" id="1149755"/>
    <lineage>
        <taxon>Eukaryota</taxon>
        <taxon>Fungi</taxon>
        <taxon>Dikarya</taxon>
        <taxon>Ascomycota</taxon>
        <taxon>Pezizomycotina</taxon>
        <taxon>Leotiomycetes</taxon>
        <taxon>Helotiales</taxon>
        <taxon>Hyaloscyphaceae</taxon>
        <taxon>Hyaloscypha</taxon>
        <taxon>Hyaloscypha variabilis</taxon>
    </lineage>
</organism>
<dbReference type="CDD" id="cd02440">
    <property type="entry name" value="AdoMet_MTases"/>
    <property type="match status" value="1"/>
</dbReference>
<dbReference type="SUPFAM" id="SSF53335">
    <property type="entry name" value="S-adenosyl-L-methionine-dependent methyltransferases"/>
    <property type="match status" value="1"/>
</dbReference>
<dbReference type="Gene3D" id="3.40.50.150">
    <property type="entry name" value="Vaccinia Virus protein VP39"/>
    <property type="match status" value="1"/>
</dbReference>
<dbReference type="PANTHER" id="PTHR43591">
    <property type="entry name" value="METHYLTRANSFERASE"/>
    <property type="match status" value="1"/>
</dbReference>
<dbReference type="GO" id="GO:0032259">
    <property type="term" value="P:methylation"/>
    <property type="evidence" value="ECO:0007669"/>
    <property type="project" value="UniProtKB-KW"/>
</dbReference>
<evidence type="ECO:0000256" key="1">
    <source>
        <dbReference type="SAM" id="MobiDB-lite"/>
    </source>
</evidence>
<dbReference type="PANTHER" id="PTHR43591:SF102">
    <property type="entry name" value="S-ADENOSYL-L-METHIONINE-DEPENDENT METHYLTRANSFERASE"/>
    <property type="match status" value="1"/>
</dbReference>
<keyword evidence="2" id="KW-0489">Methyltransferase</keyword>
<accession>A0A2J6RJH8</accession>
<sequence>MALDPAENPVQGGQNAQEIDPPGATISPAQDAHEETQPAGQGAHIEADSFGDNDSALGDDEQSMTTSIESSIRDYRIEHGRTYHKYKDGQYAYPNDEAEKDRLDLMHHLQNMILGNKLYLAPIPNDVQNVLDIGTGTGIWAIEFADDHPSAVVVGTDLSPIQPTFIPPNCSFIVDDANDEWVFKQKFDFIHARQLHCAVEEKKMIRQAYDNLQPGGWIELQDLTFPVGNDDNTLTKEHAVYQWSEHMLEASRRINQDLDKPSKYAEWMRDAGFVNVNHVFLKCPANPWPKDKGMKTLGMWHLANTLDGLEGFTMAFFTRILGWQPEEVQVFLTKVREDTKNRQIHNYWPVYVSYGQKPL</sequence>
<dbReference type="Pfam" id="PF13489">
    <property type="entry name" value="Methyltransf_23"/>
    <property type="match status" value="1"/>
</dbReference>
<keyword evidence="2" id="KW-0808">Transferase</keyword>
<gene>
    <name evidence="2" type="ORF">L207DRAFT_513192</name>
</gene>
<dbReference type="GO" id="GO:0008168">
    <property type="term" value="F:methyltransferase activity"/>
    <property type="evidence" value="ECO:0007669"/>
    <property type="project" value="UniProtKB-KW"/>
</dbReference>
<proteinExistence type="predicted"/>
<dbReference type="OrthoDB" id="2013972at2759"/>
<feature type="region of interest" description="Disordered" evidence="1">
    <location>
        <begin position="1"/>
        <end position="67"/>
    </location>
</feature>